<dbReference type="PROSITE" id="PS50977">
    <property type="entry name" value="HTH_TETR_2"/>
    <property type="match status" value="1"/>
</dbReference>
<dbReference type="AlphaFoldDB" id="A0A9E7BYW2"/>
<keyword evidence="2 4" id="KW-0238">DNA-binding</keyword>
<dbReference type="PANTHER" id="PTHR30055:SF148">
    <property type="entry name" value="TETR-FAMILY TRANSCRIPTIONAL REGULATOR"/>
    <property type="match status" value="1"/>
</dbReference>
<dbReference type="Gene3D" id="1.10.10.60">
    <property type="entry name" value="Homeodomain-like"/>
    <property type="match status" value="1"/>
</dbReference>
<evidence type="ECO:0000256" key="4">
    <source>
        <dbReference type="PROSITE-ProRule" id="PRU00335"/>
    </source>
</evidence>
<evidence type="ECO:0000259" key="5">
    <source>
        <dbReference type="PROSITE" id="PS50977"/>
    </source>
</evidence>
<protein>
    <submittedName>
        <fullName evidence="6">HTH-type transcriptional regulator</fullName>
    </submittedName>
</protein>
<reference evidence="6" key="1">
    <citation type="journal article" date="2022" name="Int. J. Syst. Evol. Microbiol.">
        <title>Pseudomonas aegrilactucae sp. nov. and Pseudomonas morbosilactucae sp. nov., pathogens causing bacterial rot of lettuce in Japan.</title>
        <authorList>
            <person name="Sawada H."/>
            <person name="Fujikawa T."/>
            <person name="Satou M."/>
        </authorList>
    </citation>
    <scope>NUCLEOTIDE SEQUENCE</scope>
    <source>
        <strain evidence="6">0166_1</strain>
    </source>
</reference>
<dbReference type="InterPro" id="IPR011075">
    <property type="entry name" value="TetR_C"/>
</dbReference>
<dbReference type="GO" id="GO:0003700">
    <property type="term" value="F:DNA-binding transcription factor activity"/>
    <property type="evidence" value="ECO:0007669"/>
    <property type="project" value="TreeGrafter"/>
</dbReference>
<dbReference type="Pfam" id="PF00440">
    <property type="entry name" value="TetR_N"/>
    <property type="match status" value="1"/>
</dbReference>
<dbReference type="SUPFAM" id="SSF46689">
    <property type="entry name" value="Homeodomain-like"/>
    <property type="match status" value="1"/>
</dbReference>
<dbReference type="EMBL" id="CP087164">
    <property type="protein sequence ID" value="UGS33838.1"/>
    <property type="molecule type" value="Genomic_DNA"/>
</dbReference>
<feature type="DNA-binding region" description="H-T-H motif" evidence="4">
    <location>
        <begin position="38"/>
        <end position="57"/>
    </location>
</feature>
<dbReference type="InterPro" id="IPR009057">
    <property type="entry name" value="Homeodomain-like_sf"/>
</dbReference>
<accession>A0A9E7BYW2</accession>
<dbReference type="InterPro" id="IPR001647">
    <property type="entry name" value="HTH_TetR"/>
</dbReference>
<dbReference type="KEGG" id="sbae:DSM104329_00203"/>
<dbReference type="SUPFAM" id="SSF48498">
    <property type="entry name" value="Tetracyclin repressor-like, C-terminal domain"/>
    <property type="match status" value="1"/>
</dbReference>
<evidence type="ECO:0000313" key="7">
    <source>
        <dbReference type="Proteomes" id="UP001162834"/>
    </source>
</evidence>
<evidence type="ECO:0000313" key="6">
    <source>
        <dbReference type="EMBL" id="UGS33838.1"/>
    </source>
</evidence>
<keyword evidence="7" id="KW-1185">Reference proteome</keyword>
<organism evidence="6 7">
    <name type="scientific">Capillimicrobium parvum</name>
    <dbReference type="NCBI Taxonomy" id="2884022"/>
    <lineage>
        <taxon>Bacteria</taxon>
        <taxon>Bacillati</taxon>
        <taxon>Actinomycetota</taxon>
        <taxon>Thermoleophilia</taxon>
        <taxon>Solirubrobacterales</taxon>
        <taxon>Capillimicrobiaceae</taxon>
        <taxon>Capillimicrobium</taxon>
    </lineage>
</organism>
<evidence type="ECO:0000256" key="3">
    <source>
        <dbReference type="ARBA" id="ARBA00023163"/>
    </source>
</evidence>
<sequence>MNDQTRRGPGRRRDPDARRRILEATVALVAERGYAGVTKEGVAARAGVGRTTIYRWWPSKGAVVLEALRGIFEVRAPDSGDTRGDLVAYARGVAETLTATTYGAIVPGLAADLARDSELAADFRRLCVAPTRASGIQAIQRAVARGDLPEDVDAELIIDIIGGVVFLRTLVTHAPVESDLADKLVEIILSGHRV</sequence>
<dbReference type="InterPro" id="IPR050109">
    <property type="entry name" value="HTH-type_TetR-like_transc_reg"/>
</dbReference>
<dbReference type="Pfam" id="PF16859">
    <property type="entry name" value="TetR_C_11"/>
    <property type="match status" value="1"/>
</dbReference>
<dbReference type="PANTHER" id="PTHR30055">
    <property type="entry name" value="HTH-TYPE TRANSCRIPTIONAL REGULATOR RUTR"/>
    <property type="match status" value="1"/>
</dbReference>
<feature type="domain" description="HTH tetR-type" evidence="5">
    <location>
        <begin position="15"/>
        <end position="75"/>
    </location>
</feature>
<dbReference type="PRINTS" id="PR00455">
    <property type="entry name" value="HTHTETR"/>
</dbReference>
<keyword evidence="3" id="KW-0804">Transcription</keyword>
<gene>
    <name evidence="6" type="ORF">DSM104329_00203</name>
</gene>
<keyword evidence="1" id="KW-0805">Transcription regulation</keyword>
<name>A0A9E7BYW2_9ACTN</name>
<dbReference type="InterPro" id="IPR036271">
    <property type="entry name" value="Tet_transcr_reg_TetR-rel_C_sf"/>
</dbReference>
<dbReference type="GO" id="GO:0000976">
    <property type="term" value="F:transcription cis-regulatory region binding"/>
    <property type="evidence" value="ECO:0007669"/>
    <property type="project" value="TreeGrafter"/>
</dbReference>
<evidence type="ECO:0000256" key="2">
    <source>
        <dbReference type="ARBA" id="ARBA00023125"/>
    </source>
</evidence>
<dbReference type="Gene3D" id="1.10.357.10">
    <property type="entry name" value="Tetracycline Repressor, domain 2"/>
    <property type="match status" value="1"/>
</dbReference>
<evidence type="ECO:0000256" key="1">
    <source>
        <dbReference type="ARBA" id="ARBA00023015"/>
    </source>
</evidence>
<proteinExistence type="predicted"/>
<dbReference type="Proteomes" id="UP001162834">
    <property type="component" value="Chromosome"/>
</dbReference>